<dbReference type="Gene3D" id="3.10.105.10">
    <property type="entry name" value="Dipeptide-binding Protein, Domain 3"/>
    <property type="match status" value="1"/>
</dbReference>
<dbReference type="AlphaFoldDB" id="W5VZX4"/>
<dbReference type="GO" id="GO:0042597">
    <property type="term" value="C:periplasmic space"/>
    <property type="evidence" value="ECO:0007669"/>
    <property type="project" value="UniProtKB-ARBA"/>
</dbReference>
<dbReference type="SUPFAM" id="SSF53850">
    <property type="entry name" value="Periplasmic binding protein-like II"/>
    <property type="match status" value="1"/>
</dbReference>
<name>W5VZX4_9PSEU</name>
<dbReference type="STRING" id="1449976.KALB_1110"/>
<accession>W5VZX4</accession>
<dbReference type="Gene3D" id="3.40.190.10">
    <property type="entry name" value="Periplasmic binding protein-like II"/>
    <property type="match status" value="1"/>
</dbReference>
<sequence length="566" mass="61591">MRYSRAVSVAVLALAAVTAVGACGSGGGGAQLNAPSQDSIGKNDINPHPASDIKDGGTLQWPIDTPMDNWNRLQVDGTPLDNQRMQGAVMPSLFTENPDASVTMNKDYLDSAEVTAGNPQVVEYKINPKARWSNGRSFSWEDFQSQWQAANGRNPDYQLSDSTGYENITKVERGSDDLDVKVTYAGTFGEWQNTFTPLYPKELTSSPEEFNKGWVAEPKITAGPFKFGGYDQTSKTVTLTRDPSWWGTKAHLDSIVFKLISRATQPDALASGAIDFADANGLVDAVSRFKSTPNVAVRQAVTPDTAHITTNGAAGRILADQKVRIAVLEAIDRKAIANAIIGKVLPNPPTLGNHFFPQGSKNYKDHSDLLKFDKAKAAKDLDEAGWKLNGQTRAKDGKELALSYVSSSTPAANDVGKLLQQQLGEVGVKLTINAVPTADFFKKYINVGDFDLTNFRWFASTFPLSGQKTIYKLNLNDPKDVQQNYGHVGNQEINDLYDKALAEPDEAKRVELTQQVDELLWKVGGELPLYQIPGATGVKTSVANWGAIGFAYNPIDYAKIGFLKTS</sequence>
<evidence type="ECO:0000259" key="3">
    <source>
        <dbReference type="Pfam" id="PF00496"/>
    </source>
</evidence>
<dbReference type="eggNOG" id="COG0747">
    <property type="taxonomic scope" value="Bacteria"/>
</dbReference>
<dbReference type="InterPro" id="IPR030678">
    <property type="entry name" value="Peptide/Ni-bd"/>
</dbReference>
<dbReference type="GO" id="GO:0015833">
    <property type="term" value="P:peptide transport"/>
    <property type="evidence" value="ECO:0007669"/>
    <property type="project" value="TreeGrafter"/>
</dbReference>
<dbReference type="Gene3D" id="3.90.76.10">
    <property type="entry name" value="Dipeptide-binding Protein, Domain 1"/>
    <property type="match status" value="1"/>
</dbReference>
<dbReference type="PROSITE" id="PS51257">
    <property type="entry name" value="PROKAR_LIPOPROTEIN"/>
    <property type="match status" value="1"/>
</dbReference>
<gene>
    <name evidence="4" type="ORF">KALB_1110</name>
</gene>
<evidence type="ECO:0000256" key="1">
    <source>
        <dbReference type="SAM" id="MobiDB-lite"/>
    </source>
</evidence>
<dbReference type="OrthoDB" id="7888869at2"/>
<dbReference type="KEGG" id="kal:KALB_1110"/>
<feature type="domain" description="Solute-binding protein family 5" evidence="3">
    <location>
        <begin position="117"/>
        <end position="463"/>
    </location>
</feature>
<feature type="chain" id="PRO_5039140171" description="Solute-binding protein family 5 domain-containing protein" evidence="2">
    <location>
        <begin position="23"/>
        <end position="566"/>
    </location>
</feature>
<evidence type="ECO:0000256" key="2">
    <source>
        <dbReference type="SAM" id="SignalP"/>
    </source>
</evidence>
<dbReference type="HOGENOM" id="CLU_017028_11_1_11"/>
<dbReference type="GO" id="GO:1904680">
    <property type="term" value="F:peptide transmembrane transporter activity"/>
    <property type="evidence" value="ECO:0007669"/>
    <property type="project" value="TreeGrafter"/>
</dbReference>
<keyword evidence="2" id="KW-0732">Signal</keyword>
<dbReference type="PANTHER" id="PTHR30290">
    <property type="entry name" value="PERIPLASMIC BINDING COMPONENT OF ABC TRANSPORTER"/>
    <property type="match status" value="1"/>
</dbReference>
<dbReference type="PIRSF" id="PIRSF002741">
    <property type="entry name" value="MppA"/>
    <property type="match status" value="1"/>
</dbReference>
<dbReference type="Proteomes" id="UP000019225">
    <property type="component" value="Chromosome"/>
</dbReference>
<dbReference type="PATRIC" id="fig|1449976.3.peg.1111"/>
<dbReference type="PANTHER" id="PTHR30290:SF65">
    <property type="entry name" value="MONOACYL PHOSPHATIDYLINOSITOL TETRAMANNOSIDE-BINDING PROTEIN LPQW-RELATED"/>
    <property type="match status" value="1"/>
</dbReference>
<protein>
    <recommendedName>
        <fullName evidence="3">Solute-binding protein family 5 domain-containing protein</fullName>
    </recommendedName>
</protein>
<dbReference type="EMBL" id="CP007155">
    <property type="protein sequence ID" value="AHH94483.1"/>
    <property type="molecule type" value="Genomic_DNA"/>
</dbReference>
<dbReference type="Pfam" id="PF00496">
    <property type="entry name" value="SBP_bac_5"/>
    <property type="match status" value="1"/>
</dbReference>
<dbReference type="InterPro" id="IPR039424">
    <property type="entry name" value="SBP_5"/>
</dbReference>
<organism evidence="4 5">
    <name type="scientific">Kutzneria albida DSM 43870</name>
    <dbReference type="NCBI Taxonomy" id="1449976"/>
    <lineage>
        <taxon>Bacteria</taxon>
        <taxon>Bacillati</taxon>
        <taxon>Actinomycetota</taxon>
        <taxon>Actinomycetes</taxon>
        <taxon>Pseudonocardiales</taxon>
        <taxon>Pseudonocardiaceae</taxon>
        <taxon>Kutzneria</taxon>
    </lineage>
</organism>
<feature type="region of interest" description="Disordered" evidence="1">
    <location>
        <begin position="34"/>
        <end position="57"/>
    </location>
</feature>
<keyword evidence="5" id="KW-1185">Reference proteome</keyword>
<dbReference type="InterPro" id="IPR000914">
    <property type="entry name" value="SBP_5_dom"/>
</dbReference>
<reference evidence="4 5" key="1">
    <citation type="journal article" date="2014" name="BMC Genomics">
        <title>Complete genome sequence of producer of the glycopeptide antibiotic Aculeximycin Kutzneria albida DSM 43870T, a representative of minor genus of Pseudonocardiaceae.</title>
        <authorList>
            <person name="Rebets Y."/>
            <person name="Tokovenko B."/>
            <person name="Lushchyk I."/>
            <person name="Ruckert C."/>
            <person name="Zaburannyi N."/>
            <person name="Bechthold A."/>
            <person name="Kalinowski J."/>
            <person name="Luzhetskyy A."/>
        </authorList>
    </citation>
    <scope>NUCLEOTIDE SEQUENCE [LARGE SCALE GENOMIC DNA]</scope>
    <source>
        <strain evidence="4">DSM 43870</strain>
    </source>
</reference>
<evidence type="ECO:0000313" key="5">
    <source>
        <dbReference type="Proteomes" id="UP000019225"/>
    </source>
</evidence>
<proteinExistence type="predicted"/>
<dbReference type="CDD" id="cd08501">
    <property type="entry name" value="PBP2_Lpqw"/>
    <property type="match status" value="1"/>
</dbReference>
<feature type="signal peptide" evidence="2">
    <location>
        <begin position="1"/>
        <end position="22"/>
    </location>
</feature>
<dbReference type="RefSeq" id="WP_025354724.1">
    <property type="nucleotide sequence ID" value="NZ_CP007155.1"/>
</dbReference>
<dbReference type="GO" id="GO:0043190">
    <property type="term" value="C:ATP-binding cassette (ABC) transporter complex"/>
    <property type="evidence" value="ECO:0007669"/>
    <property type="project" value="InterPro"/>
</dbReference>
<evidence type="ECO:0000313" key="4">
    <source>
        <dbReference type="EMBL" id="AHH94483.1"/>
    </source>
</evidence>